<feature type="repeat" description="ANK" evidence="3">
    <location>
        <begin position="376"/>
        <end position="408"/>
    </location>
</feature>
<feature type="repeat" description="ANK" evidence="3">
    <location>
        <begin position="276"/>
        <end position="308"/>
    </location>
</feature>
<dbReference type="VEuPathDB" id="TrichDB:TVAGG3_0510460"/>
<dbReference type="InterPro" id="IPR002110">
    <property type="entry name" value="Ankyrin_rpt"/>
</dbReference>
<evidence type="ECO:0000313" key="4">
    <source>
        <dbReference type="EMBL" id="EAX86968.1"/>
    </source>
</evidence>
<evidence type="ECO:0000256" key="3">
    <source>
        <dbReference type="PROSITE-ProRule" id="PRU00023"/>
    </source>
</evidence>
<dbReference type="Proteomes" id="UP000001542">
    <property type="component" value="Unassembled WGS sequence"/>
</dbReference>
<proteinExistence type="predicted"/>
<feature type="repeat" description="ANK" evidence="3">
    <location>
        <begin position="343"/>
        <end position="375"/>
    </location>
</feature>
<dbReference type="PROSITE" id="PS50088">
    <property type="entry name" value="ANK_REPEAT"/>
    <property type="match status" value="7"/>
</dbReference>
<name>A2G797_TRIV3</name>
<gene>
    <name evidence="4" type="ORF">TVAG_471120</name>
</gene>
<dbReference type="OrthoDB" id="20872at2759"/>
<keyword evidence="5" id="KW-1185">Reference proteome</keyword>
<organism evidence="4 5">
    <name type="scientific">Trichomonas vaginalis (strain ATCC PRA-98 / G3)</name>
    <dbReference type="NCBI Taxonomy" id="412133"/>
    <lineage>
        <taxon>Eukaryota</taxon>
        <taxon>Metamonada</taxon>
        <taxon>Parabasalia</taxon>
        <taxon>Trichomonadida</taxon>
        <taxon>Trichomonadidae</taxon>
        <taxon>Trichomonas</taxon>
    </lineage>
</organism>
<feature type="repeat" description="ANK" evidence="3">
    <location>
        <begin position="210"/>
        <end position="242"/>
    </location>
</feature>
<evidence type="ECO:0000256" key="2">
    <source>
        <dbReference type="ARBA" id="ARBA00023043"/>
    </source>
</evidence>
<dbReference type="SMART" id="SM00248">
    <property type="entry name" value="ANK"/>
    <property type="match status" value="7"/>
</dbReference>
<evidence type="ECO:0000256" key="1">
    <source>
        <dbReference type="ARBA" id="ARBA00022737"/>
    </source>
</evidence>
<dbReference type="VEuPathDB" id="TrichDB:TVAG_471120"/>
<sequence length="431" mass="48450">MRDIKAIMKHSRLTVDQFITLLKQSHSTINARKLYTCTRKANITIKNFEEVVKILKSVKRYMKFSIFDGIIDFLKHNEKGINYSTNETEIVQGRPKAFQNENENATKDTTINETVDNYNLSRDILTRITELKESSEFETVYKFLDEISSKANHEMILKSCKEGLWKKITTIKSVFNPQKNVLHFAIETGNLRLVQLLIECGCDKEMRDYCGHTPLIKASKNGRLEIVKYLVSVGANKEAKDIDGFTPLIWASENGKLDVVQYLISVGANIEAEDHYGKTALIRASWYNKLDVVKYLISVGANKEAKDNLDKYTPLIYPSANGYLDVVKYLVSVGADKEAKDCVGFTPLIWASKNGRLEIVKYLVSVGANKEAKDNHGYTPLIWASKNGKLDVVKYLISAGANKEAKDNNGSTALMVATGKVGDYLKTICAN</sequence>
<dbReference type="PRINTS" id="PR01415">
    <property type="entry name" value="ANKYRIN"/>
</dbReference>
<dbReference type="PANTHER" id="PTHR24188">
    <property type="entry name" value="ANKYRIN REPEAT PROTEIN"/>
    <property type="match status" value="1"/>
</dbReference>
<dbReference type="Pfam" id="PF12796">
    <property type="entry name" value="Ank_2"/>
    <property type="match status" value="2"/>
</dbReference>
<dbReference type="InterPro" id="IPR036770">
    <property type="entry name" value="Ankyrin_rpt-contain_sf"/>
</dbReference>
<dbReference type="EMBL" id="DS114537">
    <property type="protein sequence ID" value="EAX86968.1"/>
    <property type="molecule type" value="Genomic_DNA"/>
</dbReference>
<accession>A2G797</accession>
<keyword evidence="2 3" id="KW-0040">ANK repeat</keyword>
<keyword evidence="1" id="KW-0677">Repeat</keyword>
<reference evidence="4" key="1">
    <citation type="submission" date="2006-10" db="EMBL/GenBank/DDBJ databases">
        <authorList>
            <person name="Amadeo P."/>
            <person name="Zhao Q."/>
            <person name="Wortman J."/>
            <person name="Fraser-Liggett C."/>
            <person name="Carlton J."/>
        </authorList>
    </citation>
    <scope>NUCLEOTIDE SEQUENCE</scope>
    <source>
        <strain evidence="4">G3</strain>
    </source>
</reference>
<dbReference type="InParanoid" id="A2G797"/>
<dbReference type="SUPFAM" id="SSF48403">
    <property type="entry name" value="Ankyrin repeat"/>
    <property type="match status" value="1"/>
</dbReference>
<dbReference type="Pfam" id="PF13637">
    <property type="entry name" value="Ank_4"/>
    <property type="match status" value="2"/>
</dbReference>
<dbReference type="AlphaFoldDB" id="A2G797"/>
<protein>
    <submittedName>
        <fullName evidence="4">Uncharacterized protein</fullName>
    </submittedName>
</protein>
<dbReference type="PANTHER" id="PTHR24188:SF29">
    <property type="entry name" value="GH09064P"/>
    <property type="match status" value="1"/>
</dbReference>
<dbReference type="RefSeq" id="XP_001299898.1">
    <property type="nucleotide sequence ID" value="XM_001299897.1"/>
</dbReference>
<dbReference type="STRING" id="5722.A2G797"/>
<dbReference type="SMR" id="A2G797"/>
<reference evidence="4" key="2">
    <citation type="journal article" date="2007" name="Science">
        <title>Draft genome sequence of the sexually transmitted pathogen Trichomonas vaginalis.</title>
        <authorList>
            <person name="Carlton J.M."/>
            <person name="Hirt R.P."/>
            <person name="Silva J.C."/>
            <person name="Delcher A.L."/>
            <person name="Schatz M."/>
            <person name="Zhao Q."/>
            <person name="Wortman J.R."/>
            <person name="Bidwell S.L."/>
            <person name="Alsmark U.C.M."/>
            <person name="Besteiro S."/>
            <person name="Sicheritz-Ponten T."/>
            <person name="Noel C.J."/>
            <person name="Dacks J.B."/>
            <person name="Foster P.G."/>
            <person name="Simillion C."/>
            <person name="Van de Peer Y."/>
            <person name="Miranda-Saavedra D."/>
            <person name="Barton G.J."/>
            <person name="Westrop G.D."/>
            <person name="Mueller S."/>
            <person name="Dessi D."/>
            <person name="Fiori P.L."/>
            <person name="Ren Q."/>
            <person name="Paulsen I."/>
            <person name="Zhang H."/>
            <person name="Bastida-Corcuera F.D."/>
            <person name="Simoes-Barbosa A."/>
            <person name="Brown M.T."/>
            <person name="Hayes R.D."/>
            <person name="Mukherjee M."/>
            <person name="Okumura C.Y."/>
            <person name="Schneider R."/>
            <person name="Smith A.J."/>
            <person name="Vanacova S."/>
            <person name="Villalvazo M."/>
            <person name="Haas B.J."/>
            <person name="Pertea M."/>
            <person name="Feldblyum T.V."/>
            <person name="Utterback T.R."/>
            <person name="Shu C.L."/>
            <person name="Osoegawa K."/>
            <person name="de Jong P.J."/>
            <person name="Hrdy I."/>
            <person name="Horvathova L."/>
            <person name="Zubacova Z."/>
            <person name="Dolezal P."/>
            <person name="Malik S.B."/>
            <person name="Logsdon J.M. Jr."/>
            <person name="Henze K."/>
            <person name="Gupta A."/>
            <person name="Wang C.C."/>
            <person name="Dunne R.L."/>
            <person name="Upcroft J.A."/>
            <person name="Upcroft P."/>
            <person name="White O."/>
            <person name="Salzberg S.L."/>
            <person name="Tang P."/>
            <person name="Chiu C.-H."/>
            <person name="Lee Y.-S."/>
            <person name="Embley T.M."/>
            <person name="Coombs G.H."/>
            <person name="Mottram J.C."/>
            <person name="Tachezy J."/>
            <person name="Fraser-Liggett C.M."/>
            <person name="Johnson P.J."/>
        </authorList>
    </citation>
    <scope>NUCLEOTIDE SEQUENCE [LARGE SCALE GENOMIC DNA]</scope>
    <source>
        <strain evidence="4">G3</strain>
    </source>
</reference>
<dbReference type="Gene3D" id="1.25.40.20">
    <property type="entry name" value="Ankyrin repeat-containing domain"/>
    <property type="match status" value="3"/>
</dbReference>
<feature type="repeat" description="ANK" evidence="3">
    <location>
        <begin position="243"/>
        <end position="275"/>
    </location>
</feature>
<dbReference type="eggNOG" id="KOG0502">
    <property type="taxonomic scope" value="Eukaryota"/>
</dbReference>
<feature type="repeat" description="ANK" evidence="3">
    <location>
        <begin position="177"/>
        <end position="209"/>
    </location>
</feature>
<dbReference type="PROSITE" id="PS50297">
    <property type="entry name" value="ANK_REP_REGION"/>
    <property type="match status" value="7"/>
</dbReference>
<evidence type="ECO:0000313" key="5">
    <source>
        <dbReference type="Proteomes" id="UP000001542"/>
    </source>
</evidence>
<feature type="repeat" description="ANK" evidence="3">
    <location>
        <begin position="310"/>
        <end position="342"/>
    </location>
</feature>
<dbReference type="KEGG" id="tva:4744616"/>